<organism evidence="1 2">
    <name type="scientific">Apiosordaria backusii</name>
    <dbReference type="NCBI Taxonomy" id="314023"/>
    <lineage>
        <taxon>Eukaryota</taxon>
        <taxon>Fungi</taxon>
        <taxon>Dikarya</taxon>
        <taxon>Ascomycota</taxon>
        <taxon>Pezizomycotina</taxon>
        <taxon>Sordariomycetes</taxon>
        <taxon>Sordariomycetidae</taxon>
        <taxon>Sordariales</taxon>
        <taxon>Lasiosphaeriaceae</taxon>
        <taxon>Apiosordaria</taxon>
    </lineage>
</organism>
<evidence type="ECO:0000313" key="1">
    <source>
        <dbReference type="EMBL" id="KAK0726375.1"/>
    </source>
</evidence>
<reference evidence="1" key="1">
    <citation type="submission" date="2023-06" db="EMBL/GenBank/DDBJ databases">
        <title>Genome-scale phylogeny and comparative genomics of the fungal order Sordariales.</title>
        <authorList>
            <consortium name="Lawrence Berkeley National Laboratory"/>
            <person name="Hensen N."/>
            <person name="Bonometti L."/>
            <person name="Westerberg I."/>
            <person name="Brannstrom I.O."/>
            <person name="Guillou S."/>
            <person name="Cros-Aarteil S."/>
            <person name="Calhoun S."/>
            <person name="Haridas S."/>
            <person name="Kuo A."/>
            <person name="Mondo S."/>
            <person name="Pangilinan J."/>
            <person name="Riley R."/>
            <person name="Labutti K."/>
            <person name="Andreopoulos B."/>
            <person name="Lipzen A."/>
            <person name="Chen C."/>
            <person name="Yanf M."/>
            <person name="Daum C."/>
            <person name="Ng V."/>
            <person name="Clum A."/>
            <person name="Steindorff A."/>
            <person name="Ohm R."/>
            <person name="Martin F."/>
            <person name="Silar P."/>
            <person name="Natvig D."/>
            <person name="Lalanne C."/>
            <person name="Gautier V."/>
            <person name="Ament-Velasquez S.L."/>
            <person name="Kruys A."/>
            <person name="Hutchinson M.I."/>
            <person name="Powell A.J."/>
            <person name="Barry K."/>
            <person name="Miller A.N."/>
            <person name="Grigoriev I.V."/>
            <person name="Debuchy R."/>
            <person name="Gladieux P."/>
            <person name="Thoren M.H."/>
            <person name="Johannesson H."/>
        </authorList>
    </citation>
    <scope>NUCLEOTIDE SEQUENCE</scope>
    <source>
        <strain evidence="1">CBS 540.89</strain>
    </source>
</reference>
<dbReference type="EMBL" id="JAUKTV010000010">
    <property type="protein sequence ID" value="KAK0726375.1"/>
    <property type="molecule type" value="Genomic_DNA"/>
</dbReference>
<dbReference type="AlphaFoldDB" id="A0AA40B2F0"/>
<comment type="caution">
    <text evidence="1">The sequence shown here is derived from an EMBL/GenBank/DDBJ whole genome shotgun (WGS) entry which is preliminary data.</text>
</comment>
<accession>A0AA40B2F0</accession>
<keyword evidence="2" id="KW-1185">Reference proteome</keyword>
<proteinExistence type="predicted"/>
<protein>
    <submittedName>
        <fullName evidence="1">Uncharacterized protein</fullName>
    </submittedName>
</protein>
<dbReference type="Proteomes" id="UP001172159">
    <property type="component" value="Unassembled WGS sequence"/>
</dbReference>
<sequence length="176" mass="20174">MTSDFMAKNATERGIRDRQILDEVWRTGNSAWKMIKHYVVDLHPLEDVLGVQENTGEMNDNLQTPNWVTSCEARLQEMGWTSVEMVGWIASNQPGWWNADKKAYTMAACARRITGEPDLALIADLIAPEIEWDVEEEHIEEENAVGDEGEAGLGWSSGRKLWRMLQQLRYVFQSFI</sequence>
<name>A0AA40B2F0_9PEZI</name>
<evidence type="ECO:0000313" key="2">
    <source>
        <dbReference type="Proteomes" id="UP001172159"/>
    </source>
</evidence>
<gene>
    <name evidence="1" type="ORF">B0T21DRAFT_413707</name>
</gene>